<evidence type="ECO:0000313" key="3">
    <source>
        <dbReference type="Proteomes" id="UP000827561"/>
    </source>
</evidence>
<proteinExistence type="predicted"/>
<dbReference type="GeneID" id="77952008"/>
<dbReference type="EMBL" id="MZ820089">
    <property type="protein sequence ID" value="QZE10806.1"/>
    <property type="molecule type" value="Genomic_DNA"/>
</dbReference>
<evidence type="ECO:0000256" key="1">
    <source>
        <dbReference type="SAM" id="MobiDB-lite"/>
    </source>
</evidence>
<evidence type="ECO:0000313" key="2">
    <source>
        <dbReference type="EMBL" id="QZE10806.1"/>
    </source>
</evidence>
<keyword evidence="3" id="KW-1185">Reference proteome</keyword>
<reference evidence="2 3" key="1">
    <citation type="submission" date="2021-08" db="EMBL/GenBank/DDBJ databases">
        <authorList>
            <person name="Abebe M.A."/>
            <person name="Anderson J.Z."/>
            <person name="Burris R."/>
            <person name="Durrani M."/>
            <person name="Fetterly M.N."/>
            <person name="Fowler R.A."/>
            <person name="Friedman A."/>
            <person name="Khuong T.M."/>
            <person name="Konnor C.A."/>
            <person name="Madden B.G."/>
            <person name="Makula M.N."/>
            <person name="McTigue K."/>
            <person name="Morgan A.R."/>
            <person name="Qureshi S.I."/>
            <person name="Rainey M."/>
            <person name="Scherer A.E."/>
            <person name="Singer L."/>
            <person name="Thakar S.M."/>
            <person name="Truong P."/>
            <person name="Zaeean M.H."/>
            <person name="Balish M.F."/>
            <person name="Garlena R.A."/>
            <person name="Russell D.A."/>
            <person name="Jacobs-Sera D."/>
            <person name="Hatfull G.F."/>
        </authorList>
    </citation>
    <scope>NUCLEOTIDE SEQUENCE [LARGE SCALE GENOMIC DNA]</scope>
</reference>
<accession>A0AAE7XF16</accession>
<gene>
    <name evidence="2" type="primary">37</name>
    <name evidence="2" type="ORF">SEA_CHISANAKITSUNE_37</name>
</gene>
<dbReference type="KEGG" id="vg:77952008"/>
<sequence length="185" mass="20707">MGLVTVPEFRAYMSGNNLNALQLQAAEAALNGVQSELERYLNRSVQMRRVTEEVELDEFGRGYLKNTPIEAVYGLFRHSSTGGVGEAIVNVSPHLFRKGANFINVGWGFTNIWVDYLGGLNGDKIPGLKLAIMRVAAREFVHQQSDNLAISNTEARPPSDPVPQPKGWTEQELQSFDRYRRRTVV</sequence>
<dbReference type="RefSeq" id="YP_010675684.1">
    <property type="nucleotide sequence ID" value="NC_071006.1"/>
</dbReference>
<dbReference type="Proteomes" id="UP000827561">
    <property type="component" value="Segment"/>
</dbReference>
<name>A0AAE7XF16_9CAUD</name>
<feature type="region of interest" description="Disordered" evidence="1">
    <location>
        <begin position="148"/>
        <end position="169"/>
    </location>
</feature>
<protein>
    <submittedName>
        <fullName evidence="2">Head-to-tail adaptor</fullName>
    </submittedName>
</protein>
<organism evidence="2 3">
    <name type="scientific">Gordonia phage ChisanaKitsune</name>
    <dbReference type="NCBI Taxonomy" id="2871538"/>
    <lineage>
        <taxon>Viruses</taxon>
        <taxon>Duplodnaviria</taxon>
        <taxon>Heunggongvirae</taxon>
        <taxon>Uroviricota</taxon>
        <taxon>Caudoviricetes</taxon>
        <taxon>Chidieberevirus</taxon>
        <taxon>Chidieberevirus chisanakitsune</taxon>
    </lineage>
</organism>